<evidence type="ECO:0000313" key="13">
    <source>
        <dbReference type="Proteomes" id="UP000029579"/>
    </source>
</evidence>
<feature type="active site" description="Proton donor/acceptor" evidence="7">
    <location>
        <position position="96"/>
    </location>
</feature>
<evidence type="ECO:0000256" key="3">
    <source>
        <dbReference type="ARBA" id="ARBA00012897"/>
    </source>
</evidence>
<keyword evidence="4 6" id="KW-0560">Oxidoreductase</keyword>
<dbReference type="Proteomes" id="UP000029579">
    <property type="component" value="Unassembled WGS sequence"/>
</dbReference>
<evidence type="ECO:0000256" key="1">
    <source>
        <dbReference type="ARBA" id="ARBA00005206"/>
    </source>
</evidence>
<comment type="catalytic activity">
    <reaction evidence="6">
        <text>L-alanine + NAD(+) + H2O = pyruvate + NH4(+) + NADH + H(+)</text>
        <dbReference type="Rhea" id="RHEA:18405"/>
        <dbReference type="ChEBI" id="CHEBI:15361"/>
        <dbReference type="ChEBI" id="CHEBI:15377"/>
        <dbReference type="ChEBI" id="CHEBI:15378"/>
        <dbReference type="ChEBI" id="CHEBI:28938"/>
        <dbReference type="ChEBI" id="CHEBI:57540"/>
        <dbReference type="ChEBI" id="CHEBI:57945"/>
        <dbReference type="ChEBI" id="CHEBI:57972"/>
        <dbReference type="EC" id="1.4.1.1"/>
    </reaction>
</comment>
<dbReference type="eggNOG" id="COG0686">
    <property type="taxonomic scope" value="Bacteria"/>
</dbReference>
<dbReference type="EMBL" id="JRMW01000039">
    <property type="protein sequence ID" value="KGF03392.1"/>
    <property type="molecule type" value="Genomic_DNA"/>
</dbReference>
<dbReference type="GO" id="GO:0042853">
    <property type="term" value="P:L-alanine catabolic process"/>
    <property type="evidence" value="ECO:0007669"/>
    <property type="project" value="UniProtKB-UniPathway"/>
</dbReference>
<evidence type="ECO:0000256" key="9">
    <source>
        <dbReference type="PIRSR" id="PIRSR000183-3"/>
    </source>
</evidence>
<feature type="binding site" evidence="9">
    <location>
        <begin position="266"/>
        <end position="269"/>
    </location>
    <ligand>
        <name>NAD(+)</name>
        <dbReference type="ChEBI" id="CHEBI:57540"/>
    </ligand>
</feature>
<feature type="domain" description="Alanine dehydrogenase/pyridine nucleotide transhydrogenase NAD(H)-binding" evidence="10">
    <location>
        <begin position="148"/>
        <end position="298"/>
    </location>
</feature>
<evidence type="ECO:0000256" key="4">
    <source>
        <dbReference type="ARBA" id="ARBA00023002"/>
    </source>
</evidence>
<proteinExistence type="inferred from homology"/>
<dbReference type="OrthoDB" id="9804592at2"/>
<feature type="binding site" evidence="9">
    <location>
        <position position="133"/>
    </location>
    <ligand>
        <name>NAD(+)</name>
        <dbReference type="ChEBI" id="CHEBI:57540"/>
    </ligand>
</feature>
<dbReference type="SUPFAM" id="SSF51735">
    <property type="entry name" value="NAD(P)-binding Rossmann-fold domains"/>
    <property type="match status" value="1"/>
</dbReference>
<dbReference type="SUPFAM" id="SSF52283">
    <property type="entry name" value="Formate/glycerate dehydrogenase catalytic domain-like"/>
    <property type="match status" value="1"/>
</dbReference>
<dbReference type="Gene3D" id="3.40.50.720">
    <property type="entry name" value="NAD(P)-binding Rossmann-like Domain"/>
    <property type="match status" value="2"/>
</dbReference>
<evidence type="ECO:0000256" key="6">
    <source>
        <dbReference type="PIRNR" id="PIRNR000183"/>
    </source>
</evidence>
<comment type="pathway">
    <text evidence="1">Amino-acid degradation; L-alanine degradation via dehydrogenase pathway; NH(3) and pyruvate from L-alanine: step 1/1.</text>
</comment>
<feature type="binding site" evidence="8">
    <location>
        <position position="15"/>
    </location>
    <ligand>
        <name>substrate</name>
    </ligand>
</feature>
<keyword evidence="5 6" id="KW-0520">NAD</keyword>
<organism evidence="12 13">
    <name type="scientific">Anaerococcus lactolyticus S7-1-13</name>
    <dbReference type="NCBI Taxonomy" id="1284686"/>
    <lineage>
        <taxon>Bacteria</taxon>
        <taxon>Bacillati</taxon>
        <taxon>Bacillota</taxon>
        <taxon>Tissierellia</taxon>
        <taxon>Tissierellales</taxon>
        <taxon>Peptoniphilaceae</taxon>
        <taxon>Anaerococcus</taxon>
    </lineage>
</organism>
<name>A0A095Y9X8_9FIRM</name>
<evidence type="ECO:0000259" key="10">
    <source>
        <dbReference type="SMART" id="SM01002"/>
    </source>
</evidence>
<dbReference type="SMART" id="SM01002">
    <property type="entry name" value="AlaDh_PNT_C"/>
    <property type="match status" value="1"/>
</dbReference>
<feature type="active site" description="Proton donor/acceptor" evidence="7">
    <location>
        <position position="269"/>
    </location>
</feature>
<dbReference type="PROSITE" id="PS00837">
    <property type="entry name" value="ALADH_PNT_2"/>
    <property type="match status" value="1"/>
</dbReference>
<evidence type="ECO:0000256" key="7">
    <source>
        <dbReference type="PIRSR" id="PIRSR000183-1"/>
    </source>
</evidence>
<reference evidence="12 13" key="1">
    <citation type="submission" date="2014-07" db="EMBL/GenBank/DDBJ databases">
        <authorList>
            <person name="McCorrison J."/>
            <person name="Sanka R."/>
            <person name="Torralba M."/>
            <person name="Gillis M."/>
            <person name="Haft D.H."/>
            <person name="Methe B."/>
            <person name="Sutton G."/>
            <person name="Nelson K.E."/>
        </authorList>
    </citation>
    <scope>NUCLEOTIDE SEQUENCE [LARGE SCALE GENOMIC DNA]</scope>
    <source>
        <strain evidence="12 13">S7-1-13</strain>
    </source>
</reference>
<dbReference type="GO" id="GO:0005886">
    <property type="term" value="C:plasma membrane"/>
    <property type="evidence" value="ECO:0007669"/>
    <property type="project" value="TreeGrafter"/>
</dbReference>
<dbReference type="GO" id="GO:0000166">
    <property type="term" value="F:nucleotide binding"/>
    <property type="evidence" value="ECO:0007669"/>
    <property type="project" value="UniProtKB-KW"/>
</dbReference>
<dbReference type="InterPro" id="IPR008141">
    <property type="entry name" value="Ala_DH"/>
</dbReference>
<feature type="domain" description="Alanine dehydrogenase/pyridine nucleotide transhydrogenase N-terminal" evidence="11">
    <location>
        <begin position="4"/>
        <end position="136"/>
    </location>
</feature>
<gene>
    <name evidence="12" type="ORF">HMPREF1630_07370</name>
</gene>
<dbReference type="Pfam" id="PF05222">
    <property type="entry name" value="AlaDh_PNT_N"/>
    <property type="match status" value="1"/>
</dbReference>
<dbReference type="SMART" id="SM01003">
    <property type="entry name" value="AlaDh_PNT_N"/>
    <property type="match status" value="1"/>
</dbReference>
<dbReference type="GO" id="GO:0000286">
    <property type="term" value="F:alanine dehydrogenase activity"/>
    <property type="evidence" value="ECO:0007669"/>
    <property type="project" value="UniProtKB-UniRule"/>
</dbReference>
<evidence type="ECO:0000256" key="8">
    <source>
        <dbReference type="PIRSR" id="PIRSR000183-2"/>
    </source>
</evidence>
<sequence>MIIGIPKELKDQESRVAAVPGAVADLVKNGIEVLVEAGAGVGSGISDSDYKEAGAKVLDSAADVWEKSDIIYKVKEPLKDEYKYLREGLIIYCYLHLAGNEELLDELLKKKVTAIGFETVIKDGKLPLLRPMSEIAGRMAVQEGARYLTKPEGGRGILLQGVPGVRPANVVIVGAGTVGTAATRIAVGMGARVTVLDVNIDALTSLHNIFPDKIETLYSNPLNIDEAVSGADLVISTVLIPGRRAPQLVKVDTVKKMKEGTVVVDVAIDQGGSTDITKDHATSHTHPVFKEYGVTFYAVGNIPGAVAMTSTYALSNATTVYAKALGKYGFKGAIEKFPELATGINTHKGEVTIESVAKDTGHECKALEI</sequence>
<evidence type="ECO:0000313" key="12">
    <source>
        <dbReference type="EMBL" id="KGF03392.1"/>
    </source>
</evidence>
<feature type="binding site" evidence="9">
    <location>
        <position position="197"/>
    </location>
    <ligand>
        <name>NAD(+)</name>
        <dbReference type="ChEBI" id="CHEBI:57540"/>
    </ligand>
</feature>
<dbReference type="NCBIfam" id="TIGR00518">
    <property type="entry name" value="alaDH"/>
    <property type="match status" value="1"/>
</dbReference>
<dbReference type="PANTHER" id="PTHR42795">
    <property type="entry name" value="ALANINE DEHYDROGENASE"/>
    <property type="match status" value="1"/>
</dbReference>
<comment type="caution">
    <text evidence="12">The sequence shown here is derived from an EMBL/GenBank/DDBJ whole genome shotgun (WGS) entry which is preliminary data.</text>
</comment>
<dbReference type="InterPro" id="IPR007886">
    <property type="entry name" value="AlaDH/PNT_N"/>
</dbReference>
<evidence type="ECO:0000256" key="5">
    <source>
        <dbReference type="ARBA" id="ARBA00023027"/>
    </source>
</evidence>
<dbReference type="PANTHER" id="PTHR42795:SF1">
    <property type="entry name" value="ALANINE DEHYDROGENASE"/>
    <property type="match status" value="1"/>
</dbReference>
<evidence type="ECO:0000259" key="11">
    <source>
        <dbReference type="SMART" id="SM01003"/>
    </source>
</evidence>
<dbReference type="UniPathway" id="UPA00527">
    <property type="reaction ID" value="UER00585"/>
</dbReference>
<dbReference type="FunFam" id="3.40.50.720:FF:000049">
    <property type="entry name" value="Alanine dehydrogenase"/>
    <property type="match status" value="1"/>
</dbReference>
<dbReference type="InterPro" id="IPR008143">
    <property type="entry name" value="Ala_DH/PNT_CS2"/>
</dbReference>
<feature type="binding site" evidence="9">
    <location>
        <position position="219"/>
    </location>
    <ligand>
        <name>NAD(+)</name>
        <dbReference type="ChEBI" id="CHEBI:57540"/>
    </ligand>
</feature>
<dbReference type="Pfam" id="PF01262">
    <property type="entry name" value="AlaDh_PNT_C"/>
    <property type="match status" value="1"/>
</dbReference>
<keyword evidence="9" id="KW-0547">Nucleotide-binding</keyword>
<dbReference type="RefSeq" id="WP_037328406.1">
    <property type="nucleotide sequence ID" value="NZ_JRMW01000039.1"/>
</dbReference>
<dbReference type="PIRSF" id="PIRSF000183">
    <property type="entry name" value="Alanine_dh"/>
    <property type="match status" value="1"/>
</dbReference>
<dbReference type="EC" id="1.4.1.1" evidence="3 6"/>
<accession>A0A095Y9X8</accession>
<feature type="binding site" evidence="8">
    <location>
        <position position="75"/>
    </location>
    <ligand>
        <name>substrate</name>
    </ligand>
</feature>
<dbReference type="CDD" id="cd05305">
    <property type="entry name" value="L-AlaDH"/>
    <property type="match status" value="1"/>
</dbReference>
<protein>
    <recommendedName>
        <fullName evidence="3 6">Alanine dehydrogenase</fullName>
        <ecNumber evidence="3 6">1.4.1.1</ecNumber>
    </recommendedName>
</protein>
<dbReference type="InterPro" id="IPR036291">
    <property type="entry name" value="NAD(P)-bd_dom_sf"/>
</dbReference>
<feature type="binding site" evidence="9">
    <location>
        <begin position="238"/>
        <end position="239"/>
    </location>
    <ligand>
        <name>NAD(+)</name>
        <dbReference type="ChEBI" id="CHEBI:57540"/>
    </ligand>
</feature>
<evidence type="ECO:0000256" key="2">
    <source>
        <dbReference type="ARBA" id="ARBA00005689"/>
    </source>
</evidence>
<dbReference type="AlphaFoldDB" id="A0A095Y9X8"/>
<dbReference type="InterPro" id="IPR007698">
    <property type="entry name" value="AlaDH/PNT_NAD(H)-bd"/>
</dbReference>
<comment type="similarity">
    <text evidence="2 6">Belongs to the AlaDH/PNT family.</text>
</comment>